<reference evidence="6" key="1">
    <citation type="submission" date="2016-10" db="EMBL/GenBank/DDBJ databases">
        <authorList>
            <person name="Varghese N."/>
            <person name="Submissions S."/>
        </authorList>
    </citation>
    <scope>NUCLEOTIDE SEQUENCE [LARGE SCALE GENOMIC DNA]</scope>
    <source>
        <strain evidence="6">CGMCC 4.3516</strain>
    </source>
</reference>
<dbReference type="PANTHER" id="PTHR44846">
    <property type="entry name" value="MANNOSYL-D-GLYCERATE TRANSPORT/METABOLISM SYSTEM REPRESSOR MNGR-RELATED"/>
    <property type="match status" value="1"/>
</dbReference>
<dbReference type="GO" id="GO:0003700">
    <property type="term" value="F:DNA-binding transcription factor activity"/>
    <property type="evidence" value="ECO:0007669"/>
    <property type="project" value="InterPro"/>
</dbReference>
<dbReference type="SUPFAM" id="SSF46785">
    <property type="entry name" value="Winged helix' DNA-binding domain"/>
    <property type="match status" value="1"/>
</dbReference>
<dbReference type="Proteomes" id="UP000198949">
    <property type="component" value="Unassembled WGS sequence"/>
</dbReference>
<dbReference type="OrthoDB" id="7363114at2"/>
<feature type="domain" description="HTH gntR-type" evidence="4">
    <location>
        <begin position="6"/>
        <end position="74"/>
    </location>
</feature>
<name>A0A1G6YXQ0_9ACTN</name>
<evidence type="ECO:0000259" key="4">
    <source>
        <dbReference type="PROSITE" id="PS50949"/>
    </source>
</evidence>
<dbReference type="GO" id="GO:0045892">
    <property type="term" value="P:negative regulation of DNA-templated transcription"/>
    <property type="evidence" value="ECO:0007669"/>
    <property type="project" value="TreeGrafter"/>
</dbReference>
<dbReference type="InterPro" id="IPR000524">
    <property type="entry name" value="Tscrpt_reg_HTH_GntR"/>
</dbReference>
<evidence type="ECO:0000313" key="6">
    <source>
        <dbReference type="Proteomes" id="UP000198949"/>
    </source>
</evidence>
<dbReference type="Pfam" id="PF00392">
    <property type="entry name" value="GntR"/>
    <property type="match status" value="1"/>
</dbReference>
<dbReference type="STRING" id="58114.SAMN05216270_109196"/>
<protein>
    <submittedName>
        <fullName evidence="5">GntR family transcriptional regulator</fullName>
    </submittedName>
</protein>
<dbReference type="SMART" id="SM00345">
    <property type="entry name" value="HTH_GNTR"/>
    <property type="match status" value="1"/>
</dbReference>
<keyword evidence="2" id="KW-0238">DNA-binding</keyword>
<keyword evidence="6" id="KW-1185">Reference proteome</keyword>
<dbReference type="InterPro" id="IPR011663">
    <property type="entry name" value="UTRA"/>
</dbReference>
<dbReference type="GO" id="GO:0003677">
    <property type="term" value="F:DNA binding"/>
    <property type="evidence" value="ECO:0007669"/>
    <property type="project" value="UniProtKB-KW"/>
</dbReference>
<evidence type="ECO:0000256" key="2">
    <source>
        <dbReference type="ARBA" id="ARBA00023125"/>
    </source>
</evidence>
<dbReference type="PANTHER" id="PTHR44846:SF17">
    <property type="entry name" value="GNTR-FAMILY TRANSCRIPTIONAL REGULATOR"/>
    <property type="match status" value="1"/>
</dbReference>
<dbReference type="InterPro" id="IPR050679">
    <property type="entry name" value="Bact_HTH_transcr_reg"/>
</dbReference>
<dbReference type="SUPFAM" id="SSF64288">
    <property type="entry name" value="Chorismate lyase-like"/>
    <property type="match status" value="1"/>
</dbReference>
<accession>A0A1G6YXQ0</accession>
<evidence type="ECO:0000313" key="5">
    <source>
        <dbReference type="EMBL" id="SDD94356.1"/>
    </source>
</evidence>
<dbReference type="InterPro" id="IPR036390">
    <property type="entry name" value="WH_DNA-bd_sf"/>
</dbReference>
<dbReference type="AlphaFoldDB" id="A0A1G6YXQ0"/>
<dbReference type="EMBL" id="FNAD01000009">
    <property type="protein sequence ID" value="SDD94356.1"/>
    <property type="molecule type" value="Genomic_DNA"/>
</dbReference>
<dbReference type="InterPro" id="IPR028978">
    <property type="entry name" value="Chorismate_lyase_/UTRA_dom_sf"/>
</dbReference>
<dbReference type="Gene3D" id="1.10.10.10">
    <property type="entry name" value="Winged helix-like DNA-binding domain superfamily/Winged helix DNA-binding domain"/>
    <property type="match status" value="1"/>
</dbReference>
<keyword evidence="1" id="KW-0805">Transcription regulation</keyword>
<evidence type="ECO:0000256" key="1">
    <source>
        <dbReference type="ARBA" id="ARBA00023015"/>
    </source>
</evidence>
<dbReference type="Gene3D" id="3.40.1410.10">
    <property type="entry name" value="Chorismate lyase-like"/>
    <property type="match status" value="1"/>
</dbReference>
<keyword evidence="3" id="KW-0804">Transcription</keyword>
<organism evidence="5 6">
    <name type="scientific">Glycomyces harbinensis</name>
    <dbReference type="NCBI Taxonomy" id="58114"/>
    <lineage>
        <taxon>Bacteria</taxon>
        <taxon>Bacillati</taxon>
        <taxon>Actinomycetota</taxon>
        <taxon>Actinomycetes</taxon>
        <taxon>Glycomycetales</taxon>
        <taxon>Glycomycetaceae</taxon>
        <taxon>Glycomyces</taxon>
    </lineage>
</organism>
<gene>
    <name evidence="5" type="ORF">SAMN05216270_109196</name>
</gene>
<evidence type="ECO:0000256" key="3">
    <source>
        <dbReference type="ARBA" id="ARBA00023163"/>
    </source>
</evidence>
<proteinExistence type="predicted"/>
<dbReference type="RefSeq" id="WP_091037534.1">
    <property type="nucleotide sequence ID" value="NZ_FNAD01000009.1"/>
</dbReference>
<dbReference type="InterPro" id="IPR036388">
    <property type="entry name" value="WH-like_DNA-bd_sf"/>
</dbReference>
<sequence length="246" mass="26721">MQGKQTSAAAHATDVLRQRVVDGVYAPGARFPSATAISEEFGFDRGTAARILAQLRESGFIITKPGSGSHVRTFEPILRVFPNRLSTWRDGQAIQDADTGKRARVVEVNVGERPASEKVAASLGLAPGDPVLCRSRRFAVEDRPVQLADSFYLPEMVRATPIVYTDTGPGGVYARLAEIGHAPVCFAEHLRVRMPLPTEKAALDLPGGTPVIAIVRTAFDAEDRCVEVTEMILDSSVYELEYRADL</sequence>
<dbReference type="SMART" id="SM00866">
    <property type="entry name" value="UTRA"/>
    <property type="match status" value="1"/>
</dbReference>
<dbReference type="Pfam" id="PF07702">
    <property type="entry name" value="UTRA"/>
    <property type="match status" value="1"/>
</dbReference>
<dbReference type="PROSITE" id="PS50949">
    <property type="entry name" value="HTH_GNTR"/>
    <property type="match status" value="1"/>
</dbReference>